<feature type="transmembrane region" description="Helical" evidence="1">
    <location>
        <begin position="28"/>
        <end position="48"/>
    </location>
</feature>
<geneLocation type="plasmid" evidence="3">
    <name>Tros</name>
</geneLocation>
<gene>
    <name evidence="2" type="ordered locus">trd_A0284</name>
</gene>
<organism evidence="2 3">
    <name type="scientific">Thermomicrobium roseum (strain ATCC 27502 / DSM 5159 / P-2)</name>
    <dbReference type="NCBI Taxonomy" id="309801"/>
    <lineage>
        <taxon>Bacteria</taxon>
        <taxon>Pseudomonadati</taxon>
        <taxon>Thermomicrobiota</taxon>
        <taxon>Thermomicrobia</taxon>
        <taxon>Thermomicrobiales</taxon>
        <taxon>Thermomicrobiaceae</taxon>
        <taxon>Thermomicrobium</taxon>
    </lineage>
</organism>
<accession>B9L3C0</accession>
<name>B9L3C0_THERP</name>
<keyword evidence="2" id="KW-0614">Plasmid</keyword>
<keyword evidence="3" id="KW-1185">Reference proteome</keyword>
<dbReference type="HOGENOM" id="CLU_1562164_0_0_0"/>
<dbReference type="KEGG" id="tro:trd_A0284"/>
<reference evidence="2 3" key="1">
    <citation type="journal article" date="2009" name="PLoS ONE">
        <title>Complete genome sequence of the aerobic CO-oxidizing thermophile Thermomicrobium roseum.</title>
        <authorList>
            <person name="Wu D."/>
            <person name="Raymond J."/>
            <person name="Wu M."/>
            <person name="Chatterji S."/>
            <person name="Ren Q."/>
            <person name="Graham J.E."/>
            <person name="Bryant D.A."/>
            <person name="Robb F."/>
            <person name="Colman A."/>
            <person name="Tallon L.J."/>
            <person name="Badger J.H."/>
            <person name="Madupu R."/>
            <person name="Ward N.L."/>
            <person name="Eisen J.A."/>
        </authorList>
    </citation>
    <scope>NUCLEOTIDE SEQUENCE [LARGE SCALE GENOMIC DNA]</scope>
    <source>
        <strain evidence="3">ATCC 27502 / DSM 5159 / P-2</strain>
        <plasmid evidence="2">unnamed</plasmid>
    </source>
</reference>
<keyword evidence="1" id="KW-0812">Transmembrane</keyword>
<keyword evidence="1" id="KW-1133">Transmembrane helix</keyword>
<feature type="transmembrane region" description="Helical" evidence="1">
    <location>
        <begin position="90"/>
        <end position="113"/>
    </location>
</feature>
<protein>
    <submittedName>
        <fullName evidence="2">Uncharacterized protein</fullName>
    </submittedName>
</protein>
<dbReference type="AlphaFoldDB" id="B9L3C0"/>
<dbReference type="EMBL" id="CP001276">
    <property type="protein sequence ID" value="ACM06429.1"/>
    <property type="molecule type" value="Genomic_DNA"/>
</dbReference>
<proteinExistence type="predicted"/>
<evidence type="ECO:0000256" key="1">
    <source>
        <dbReference type="SAM" id="Phobius"/>
    </source>
</evidence>
<evidence type="ECO:0000313" key="2">
    <source>
        <dbReference type="EMBL" id="ACM06429.1"/>
    </source>
</evidence>
<feature type="transmembrane region" description="Helical" evidence="1">
    <location>
        <begin position="134"/>
        <end position="159"/>
    </location>
</feature>
<evidence type="ECO:0000313" key="3">
    <source>
        <dbReference type="Proteomes" id="UP000000447"/>
    </source>
</evidence>
<sequence length="171" mass="19412">MLMPSERAGAVPSLPPRSPIPESLRKGVALGLALLGALFGAATLFYLWRSFREDYPELRFDLRVLAALLFGYGSLFAVSAWALWRGRVRLWLPLAALVGFLLPFLSFTLDRLYYAVRTGEFRPERLLDALRLYYGPPFTAIHAVLYGCLVLALFTFWVYRSQHQVPGNEDR</sequence>
<feature type="transmembrane region" description="Helical" evidence="1">
    <location>
        <begin position="60"/>
        <end position="84"/>
    </location>
</feature>
<keyword evidence="1" id="KW-0472">Membrane</keyword>
<dbReference type="Proteomes" id="UP000000447">
    <property type="component" value="Plasmid unnamed"/>
</dbReference>